<evidence type="ECO:0000313" key="7">
    <source>
        <dbReference type="EMBL" id="KGF65269.1"/>
    </source>
</evidence>
<keyword evidence="5" id="KW-1133">Transmembrane helix</keyword>
<dbReference type="PANTHER" id="PTHR45138">
    <property type="entry name" value="REGULATORY COMPONENTS OF SENSORY TRANSDUCTION SYSTEM"/>
    <property type="match status" value="1"/>
</dbReference>
<dbReference type="InterPro" id="IPR043128">
    <property type="entry name" value="Rev_trsase/Diguanyl_cyclase"/>
</dbReference>
<dbReference type="Gene3D" id="3.30.70.270">
    <property type="match status" value="1"/>
</dbReference>
<dbReference type="SUPFAM" id="SSF55073">
    <property type="entry name" value="Nucleotide cyclase"/>
    <property type="match status" value="1"/>
</dbReference>
<evidence type="ECO:0000256" key="4">
    <source>
        <dbReference type="ARBA" id="ARBA00034247"/>
    </source>
</evidence>
<evidence type="ECO:0000256" key="1">
    <source>
        <dbReference type="ARBA" id="ARBA00001946"/>
    </source>
</evidence>
<feature type="domain" description="GGDEF" evidence="6">
    <location>
        <begin position="260"/>
        <end position="388"/>
    </location>
</feature>
<comment type="catalytic activity">
    <reaction evidence="4">
        <text>2 GTP = 3',3'-c-di-GMP + 2 diphosphate</text>
        <dbReference type="Rhea" id="RHEA:24898"/>
        <dbReference type="ChEBI" id="CHEBI:33019"/>
        <dbReference type="ChEBI" id="CHEBI:37565"/>
        <dbReference type="ChEBI" id="CHEBI:58805"/>
        <dbReference type="EC" id="2.7.7.65"/>
    </reaction>
</comment>
<dbReference type="EMBL" id="JRMB01000001">
    <property type="protein sequence ID" value="KGF65269.1"/>
    <property type="molecule type" value="Genomic_DNA"/>
</dbReference>
<feature type="transmembrane region" description="Helical" evidence="5">
    <location>
        <begin position="133"/>
        <end position="154"/>
    </location>
</feature>
<dbReference type="InterPro" id="IPR050469">
    <property type="entry name" value="Diguanylate_Cyclase"/>
</dbReference>
<dbReference type="GO" id="GO:0052621">
    <property type="term" value="F:diguanylate cyclase activity"/>
    <property type="evidence" value="ECO:0007669"/>
    <property type="project" value="UniProtKB-EC"/>
</dbReference>
<dbReference type="GO" id="GO:0043709">
    <property type="term" value="P:cell adhesion involved in single-species biofilm formation"/>
    <property type="evidence" value="ECO:0007669"/>
    <property type="project" value="TreeGrafter"/>
</dbReference>
<proteinExistence type="predicted"/>
<sequence length="388" mass="42547">MPQSVNLSCQFQANSMYQDSQSSRDARIRAQVRNDRLQLLFRQSFFSVFGSVLAASMLSWICWERLNHSLISGWLSLVGGSASLRLVMLTAYFRVPEATRTPERWETTYWITLILSAGIWGCGALALMQAGDLLTQTLVLLFTVGMSVSAVSCYSAYRSMTLVAIALVLLPSSVWLLFQPQTAQLGMAVASLIFAGFVASATRKLSQSMERAFRLGREMEHAHRIADHAAQTDELTGVKNRRAFFHLAERTYDTCKRSRLPLCALMLDIDHFKRINDCHGHQAGDDVLRQIGRVICDSAREGDVCGRLGGEEFALLLANTSIEAAHVIAEQLRQAIADITCRHDEGVTASLGVAAMGKADADVNGLLGLADKALFRAKASGRNQTAVA</sequence>
<dbReference type="FunFam" id="3.30.70.270:FF:000001">
    <property type="entry name" value="Diguanylate cyclase domain protein"/>
    <property type="match status" value="1"/>
</dbReference>
<dbReference type="PROSITE" id="PS50887">
    <property type="entry name" value="GGDEF"/>
    <property type="match status" value="1"/>
</dbReference>
<dbReference type="NCBIfam" id="TIGR00254">
    <property type="entry name" value="GGDEF"/>
    <property type="match status" value="1"/>
</dbReference>
<dbReference type="Proteomes" id="UP000029719">
    <property type="component" value="Unassembled WGS sequence"/>
</dbReference>
<feature type="transmembrane region" description="Helical" evidence="5">
    <location>
        <begin position="39"/>
        <end position="61"/>
    </location>
</feature>
<organism evidence="7 8">
    <name type="scientific">Pseudomonas lutea</name>
    <dbReference type="NCBI Taxonomy" id="243924"/>
    <lineage>
        <taxon>Bacteria</taxon>
        <taxon>Pseudomonadati</taxon>
        <taxon>Pseudomonadota</taxon>
        <taxon>Gammaproteobacteria</taxon>
        <taxon>Pseudomonadales</taxon>
        <taxon>Pseudomonadaceae</taxon>
        <taxon>Pseudomonas</taxon>
    </lineage>
</organism>
<feature type="transmembrane region" description="Helical" evidence="5">
    <location>
        <begin position="161"/>
        <end position="178"/>
    </location>
</feature>
<gene>
    <name evidence="7" type="ORF">LT42_04770</name>
</gene>
<dbReference type="InterPro" id="IPR000160">
    <property type="entry name" value="GGDEF_dom"/>
</dbReference>
<keyword evidence="5" id="KW-0472">Membrane</keyword>
<dbReference type="AlphaFoldDB" id="A0A9X0EGC4"/>
<evidence type="ECO:0000256" key="3">
    <source>
        <dbReference type="ARBA" id="ARBA00012528"/>
    </source>
</evidence>
<reference evidence="7 8" key="1">
    <citation type="submission" date="2014-09" db="EMBL/GenBank/DDBJ databases">
        <title>Genome sequence of Pseudomonas lutea strain DSM 17257T.</title>
        <authorList>
            <person name="Kwak Y."/>
            <person name="Shin J.-H."/>
        </authorList>
    </citation>
    <scope>NUCLEOTIDE SEQUENCE [LARGE SCALE GENOMIC DNA]</scope>
    <source>
        <strain evidence="7 8">DSM 17257</strain>
    </source>
</reference>
<dbReference type="SMART" id="SM00267">
    <property type="entry name" value="GGDEF"/>
    <property type="match status" value="1"/>
</dbReference>
<evidence type="ECO:0000256" key="5">
    <source>
        <dbReference type="SAM" id="Phobius"/>
    </source>
</evidence>
<comment type="caution">
    <text evidence="7">The sequence shown here is derived from an EMBL/GenBank/DDBJ whole genome shotgun (WGS) entry which is preliminary data.</text>
</comment>
<protein>
    <recommendedName>
        <fullName evidence="3">diguanylate cyclase</fullName>
        <ecNumber evidence="3">2.7.7.65</ecNumber>
    </recommendedName>
</protein>
<evidence type="ECO:0000259" key="6">
    <source>
        <dbReference type="PROSITE" id="PS50887"/>
    </source>
</evidence>
<dbReference type="GO" id="GO:0005886">
    <property type="term" value="C:plasma membrane"/>
    <property type="evidence" value="ECO:0007669"/>
    <property type="project" value="UniProtKB-SubCell"/>
</dbReference>
<dbReference type="EC" id="2.7.7.65" evidence="3"/>
<feature type="transmembrane region" description="Helical" evidence="5">
    <location>
        <begin position="184"/>
        <end position="202"/>
    </location>
</feature>
<evidence type="ECO:0000313" key="8">
    <source>
        <dbReference type="Proteomes" id="UP000029719"/>
    </source>
</evidence>
<dbReference type="PANTHER" id="PTHR45138:SF9">
    <property type="entry name" value="DIGUANYLATE CYCLASE DGCM-RELATED"/>
    <property type="match status" value="1"/>
</dbReference>
<keyword evidence="5" id="KW-0812">Transmembrane</keyword>
<feature type="transmembrane region" description="Helical" evidence="5">
    <location>
        <begin position="73"/>
        <end position="95"/>
    </location>
</feature>
<accession>A0A9X0EGC4</accession>
<evidence type="ECO:0000256" key="2">
    <source>
        <dbReference type="ARBA" id="ARBA00004533"/>
    </source>
</evidence>
<dbReference type="InterPro" id="IPR029787">
    <property type="entry name" value="Nucleotide_cyclase"/>
</dbReference>
<comment type="subcellular location">
    <subcellularLocation>
        <location evidence="2">Cell inner membrane</location>
    </subcellularLocation>
</comment>
<dbReference type="Pfam" id="PF00990">
    <property type="entry name" value="GGDEF"/>
    <property type="match status" value="1"/>
</dbReference>
<name>A0A9X0EGC4_9PSED</name>
<comment type="cofactor">
    <cofactor evidence="1">
        <name>Mg(2+)</name>
        <dbReference type="ChEBI" id="CHEBI:18420"/>
    </cofactor>
</comment>
<dbReference type="GO" id="GO:1902201">
    <property type="term" value="P:negative regulation of bacterial-type flagellum-dependent cell motility"/>
    <property type="evidence" value="ECO:0007669"/>
    <property type="project" value="TreeGrafter"/>
</dbReference>
<dbReference type="CDD" id="cd01949">
    <property type="entry name" value="GGDEF"/>
    <property type="match status" value="1"/>
</dbReference>
<feature type="transmembrane region" description="Helical" evidence="5">
    <location>
        <begin position="107"/>
        <end position="127"/>
    </location>
</feature>